<dbReference type="OrthoDB" id="408631at2759"/>
<dbReference type="Proteomes" id="UP000313359">
    <property type="component" value="Unassembled WGS sequence"/>
</dbReference>
<sequence>MYYGLQFQVYKNGTVDVNLKPRATHLQLLVKTWIPSSLLRSPRSRAPRRHPLLPRVHHAAFLRISLEKGFIVGGDSAGANLATVCAIIARDNPFFADRRITGQLLRQQSVI</sequence>
<name>A0A5C2RTZ6_9APHY</name>
<evidence type="ECO:0000313" key="2">
    <source>
        <dbReference type="Proteomes" id="UP000313359"/>
    </source>
</evidence>
<proteinExistence type="predicted"/>
<evidence type="ECO:0000313" key="1">
    <source>
        <dbReference type="EMBL" id="RPD55178.1"/>
    </source>
</evidence>
<gene>
    <name evidence="1" type="ORF">L227DRAFT_510421</name>
</gene>
<dbReference type="InterPro" id="IPR029058">
    <property type="entry name" value="AB_hydrolase_fold"/>
</dbReference>
<protein>
    <submittedName>
        <fullName evidence="1">Uncharacterized protein</fullName>
    </submittedName>
</protein>
<dbReference type="EMBL" id="ML122297">
    <property type="protein sequence ID" value="RPD55178.1"/>
    <property type="molecule type" value="Genomic_DNA"/>
</dbReference>
<dbReference type="STRING" id="1328759.A0A5C2RTZ6"/>
<keyword evidence="2" id="KW-1185">Reference proteome</keyword>
<accession>A0A5C2RTZ6</accession>
<organism evidence="1 2">
    <name type="scientific">Lentinus tigrinus ALCF2SS1-6</name>
    <dbReference type="NCBI Taxonomy" id="1328759"/>
    <lineage>
        <taxon>Eukaryota</taxon>
        <taxon>Fungi</taxon>
        <taxon>Dikarya</taxon>
        <taxon>Basidiomycota</taxon>
        <taxon>Agaricomycotina</taxon>
        <taxon>Agaricomycetes</taxon>
        <taxon>Polyporales</taxon>
        <taxon>Polyporaceae</taxon>
        <taxon>Lentinus</taxon>
    </lineage>
</organism>
<dbReference type="Gene3D" id="3.40.50.1820">
    <property type="entry name" value="alpha/beta hydrolase"/>
    <property type="match status" value="1"/>
</dbReference>
<reference evidence="1" key="1">
    <citation type="journal article" date="2018" name="Genome Biol. Evol.">
        <title>Genomics and development of Lentinus tigrinus, a white-rot wood-decaying mushroom with dimorphic fruiting bodies.</title>
        <authorList>
            <person name="Wu B."/>
            <person name="Xu Z."/>
            <person name="Knudson A."/>
            <person name="Carlson A."/>
            <person name="Chen N."/>
            <person name="Kovaka S."/>
            <person name="LaButti K."/>
            <person name="Lipzen A."/>
            <person name="Pennachio C."/>
            <person name="Riley R."/>
            <person name="Schakwitz W."/>
            <person name="Umezawa K."/>
            <person name="Ohm R.A."/>
            <person name="Grigoriev I.V."/>
            <person name="Nagy L.G."/>
            <person name="Gibbons J."/>
            <person name="Hibbett D."/>
        </authorList>
    </citation>
    <scope>NUCLEOTIDE SEQUENCE [LARGE SCALE GENOMIC DNA]</scope>
    <source>
        <strain evidence="1">ALCF2SS1-6</strain>
    </source>
</reference>
<dbReference type="AlphaFoldDB" id="A0A5C2RTZ6"/>